<keyword evidence="4" id="KW-0378">Hydrolase</keyword>
<dbReference type="SUPFAM" id="SSF56281">
    <property type="entry name" value="Metallo-hydrolase/oxidoreductase"/>
    <property type="match status" value="1"/>
</dbReference>
<evidence type="ECO:0000313" key="5">
    <source>
        <dbReference type="Proteomes" id="UP000727456"/>
    </source>
</evidence>
<dbReference type="PANTHER" id="PTHR43084">
    <property type="entry name" value="PERSULFIDE DIOXYGENASE ETHE1"/>
    <property type="match status" value="1"/>
</dbReference>
<keyword evidence="5" id="KW-1185">Reference proteome</keyword>
<evidence type="ECO:0000256" key="2">
    <source>
        <dbReference type="SAM" id="SignalP"/>
    </source>
</evidence>
<accession>A0ABX0TS91</accession>
<protein>
    <submittedName>
        <fullName evidence="4">Metallo-beta-lactamase class B</fullName>
        <ecNumber evidence="4">3.5.2.6</ecNumber>
    </submittedName>
</protein>
<dbReference type="Gene3D" id="3.60.15.10">
    <property type="entry name" value="Ribonuclease Z/Hydroxyacylglutathione hydrolase-like"/>
    <property type="match status" value="1"/>
</dbReference>
<evidence type="ECO:0000313" key="4">
    <source>
        <dbReference type="EMBL" id="NIJ08331.1"/>
    </source>
</evidence>
<feature type="region of interest" description="Disordered" evidence="1">
    <location>
        <begin position="277"/>
        <end position="297"/>
    </location>
</feature>
<dbReference type="SMART" id="SM00849">
    <property type="entry name" value="Lactamase_B"/>
    <property type="match status" value="1"/>
</dbReference>
<comment type="caution">
    <text evidence="4">The sequence shown here is derived from an EMBL/GenBank/DDBJ whole genome shotgun (WGS) entry which is preliminary data.</text>
</comment>
<dbReference type="EC" id="3.5.2.6" evidence="4"/>
<keyword evidence="2" id="KW-0732">Signal</keyword>
<evidence type="ECO:0000259" key="3">
    <source>
        <dbReference type="SMART" id="SM00849"/>
    </source>
</evidence>
<sequence>MRWTMALAALLFAGSAQAQDDPLLKPILPDYAQRWMGPQGPVHVYGDVWLVGTAGIDVGLIRTKAGLILIDGAFPQAVPMIEANIRALGFSLKDVKFILSTEPHWDHASGMAALARDSGATVIASAAAAPVLRGAVDPGDPQGALEPYPAPPRIRTVRDGEAIELGGTTIVPRATPGHTSGSMSWTWRACEGGACKAMVFASSLTAVAGTGYRFSDPAHASRVAMFRTTFARMRGLPCDILITAHPEQSGIDKKIAAKDFVDPAACRTYAGAMEKRLDDQIAGEQSSPARGGGMAKP</sequence>
<name>A0ABX0TS91_9SPHN</name>
<dbReference type="GO" id="GO:0008800">
    <property type="term" value="F:beta-lactamase activity"/>
    <property type="evidence" value="ECO:0007669"/>
    <property type="project" value="UniProtKB-EC"/>
</dbReference>
<feature type="domain" description="Metallo-beta-lactamase" evidence="3">
    <location>
        <begin position="55"/>
        <end position="245"/>
    </location>
</feature>
<dbReference type="PANTHER" id="PTHR43084:SF1">
    <property type="entry name" value="PERSULFIDE DIOXYGENASE ETHE1, MITOCHONDRIAL"/>
    <property type="match status" value="1"/>
</dbReference>
<feature type="chain" id="PRO_5045381938" evidence="2">
    <location>
        <begin position="19"/>
        <end position="297"/>
    </location>
</feature>
<feature type="signal peptide" evidence="2">
    <location>
        <begin position="1"/>
        <end position="18"/>
    </location>
</feature>
<dbReference type="EMBL" id="JAAOZC010000004">
    <property type="protein sequence ID" value="NIJ08331.1"/>
    <property type="molecule type" value="Genomic_DNA"/>
</dbReference>
<reference evidence="4 5" key="1">
    <citation type="submission" date="2020-03" db="EMBL/GenBank/DDBJ databases">
        <title>Genomic Encyclopedia of Type Strains, Phase III (KMG-III): the genomes of soil and plant-associated and newly described type strains.</title>
        <authorList>
            <person name="Whitman W."/>
        </authorList>
    </citation>
    <scope>NUCLEOTIDE SEQUENCE [LARGE SCALE GENOMIC DNA]</scope>
    <source>
        <strain evidence="4 5">CECT 8804</strain>
    </source>
</reference>
<dbReference type="RefSeq" id="WP_167073170.1">
    <property type="nucleotide sequence ID" value="NZ_JAAOZC010000004.1"/>
</dbReference>
<dbReference type="InterPro" id="IPR051682">
    <property type="entry name" value="Mito_Persulfide_Diox"/>
</dbReference>
<dbReference type="NCBIfam" id="NF033105">
    <property type="entry name" value="bla_subclass_B3"/>
    <property type="match status" value="1"/>
</dbReference>
<evidence type="ECO:0000256" key="1">
    <source>
        <dbReference type="SAM" id="MobiDB-lite"/>
    </source>
</evidence>
<gene>
    <name evidence="4" type="ORF">FHS31_001948</name>
</gene>
<dbReference type="Pfam" id="PF00753">
    <property type="entry name" value="Lactamase_B"/>
    <property type="match status" value="1"/>
</dbReference>
<dbReference type="InterPro" id="IPR001279">
    <property type="entry name" value="Metallo-B-lactamas"/>
</dbReference>
<proteinExistence type="predicted"/>
<dbReference type="Proteomes" id="UP000727456">
    <property type="component" value="Unassembled WGS sequence"/>
</dbReference>
<organism evidence="4 5">
    <name type="scientific">Sphingomonas vulcanisoli</name>
    <dbReference type="NCBI Taxonomy" id="1658060"/>
    <lineage>
        <taxon>Bacteria</taxon>
        <taxon>Pseudomonadati</taxon>
        <taxon>Pseudomonadota</taxon>
        <taxon>Alphaproteobacteria</taxon>
        <taxon>Sphingomonadales</taxon>
        <taxon>Sphingomonadaceae</taxon>
        <taxon>Sphingomonas</taxon>
    </lineage>
</organism>
<dbReference type="InterPro" id="IPR036866">
    <property type="entry name" value="RibonucZ/Hydroxyglut_hydro"/>
</dbReference>